<dbReference type="Gene3D" id="1.25.40.20">
    <property type="entry name" value="Ankyrin repeat-containing domain"/>
    <property type="match status" value="1"/>
</dbReference>
<evidence type="ECO:0000313" key="1">
    <source>
        <dbReference type="EMBL" id="VDI26998.1"/>
    </source>
</evidence>
<proteinExistence type="predicted"/>
<evidence type="ECO:0000313" key="2">
    <source>
        <dbReference type="Proteomes" id="UP000596742"/>
    </source>
</evidence>
<dbReference type="InterPro" id="IPR036770">
    <property type="entry name" value="Ankyrin_rpt-contain_sf"/>
</dbReference>
<keyword evidence="2" id="KW-1185">Reference proteome</keyword>
<name>A0A8B6DY97_MYTGA</name>
<dbReference type="OrthoDB" id="366390at2759"/>
<accession>A0A8B6DY97</accession>
<gene>
    <name evidence="1" type="ORF">MGAL_10B048798</name>
</gene>
<dbReference type="EMBL" id="UYJE01004306">
    <property type="protein sequence ID" value="VDI26998.1"/>
    <property type="molecule type" value="Genomic_DNA"/>
</dbReference>
<dbReference type="AlphaFoldDB" id="A0A8B6DY97"/>
<dbReference type="Proteomes" id="UP000596742">
    <property type="component" value="Unassembled WGS sequence"/>
</dbReference>
<dbReference type="SUPFAM" id="SSF48403">
    <property type="entry name" value="Ankyrin repeat"/>
    <property type="match status" value="1"/>
</dbReference>
<comment type="caution">
    <text evidence="1">The sequence shown here is derived from an EMBL/GenBank/DDBJ whole genome shotgun (WGS) entry which is preliminary data.</text>
</comment>
<protein>
    <submittedName>
        <fullName evidence="1">Uncharacterized protein</fullName>
    </submittedName>
</protein>
<reference evidence="1" key="1">
    <citation type="submission" date="2018-11" db="EMBL/GenBank/DDBJ databases">
        <authorList>
            <person name="Alioto T."/>
            <person name="Alioto T."/>
        </authorList>
    </citation>
    <scope>NUCLEOTIDE SEQUENCE</scope>
</reference>
<sequence>MSLSQMLRKALKSKSKPSVSSKYKVDDDERQLFAAISDGNFEMARILIEGNVSVNCKDSSGYTPMIATCRMLKAKDSNVKTAAIVKFVTFLIDRNAFLHERDILGKSALDYSNENGGREEIRQLFHGTIQKSLHKYL</sequence>
<organism evidence="1 2">
    <name type="scientific">Mytilus galloprovincialis</name>
    <name type="common">Mediterranean mussel</name>
    <dbReference type="NCBI Taxonomy" id="29158"/>
    <lineage>
        <taxon>Eukaryota</taxon>
        <taxon>Metazoa</taxon>
        <taxon>Spiralia</taxon>
        <taxon>Lophotrochozoa</taxon>
        <taxon>Mollusca</taxon>
        <taxon>Bivalvia</taxon>
        <taxon>Autobranchia</taxon>
        <taxon>Pteriomorphia</taxon>
        <taxon>Mytilida</taxon>
        <taxon>Mytiloidea</taxon>
        <taxon>Mytilidae</taxon>
        <taxon>Mytilinae</taxon>
        <taxon>Mytilus</taxon>
    </lineage>
</organism>